<comment type="caution">
    <text evidence="3">The sequence shown here is derived from an EMBL/GenBank/DDBJ whole genome shotgun (WGS) entry which is preliminary data.</text>
</comment>
<dbReference type="PANTHER" id="PTHR43542">
    <property type="entry name" value="METHYLTRANSFERASE"/>
    <property type="match status" value="1"/>
</dbReference>
<dbReference type="InterPro" id="IPR002052">
    <property type="entry name" value="DNA_methylase_N6_adenine_CS"/>
</dbReference>
<dbReference type="Pfam" id="PF03602">
    <property type="entry name" value="Cons_hypoth95"/>
    <property type="match status" value="1"/>
</dbReference>
<keyword evidence="1 3" id="KW-0489">Methyltransferase</keyword>
<organism evidence="3 4">
    <name type="scientific">Pedobacter petrophilus</name>
    <dbReference type="NCBI Taxonomy" id="1908241"/>
    <lineage>
        <taxon>Bacteria</taxon>
        <taxon>Pseudomonadati</taxon>
        <taxon>Bacteroidota</taxon>
        <taxon>Sphingobacteriia</taxon>
        <taxon>Sphingobacteriales</taxon>
        <taxon>Sphingobacteriaceae</taxon>
        <taxon>Pedobacter</taxon>
    </lineage>
</organism>
<proteinExistence type="predicted"/>
<dbReference type="EMBL" id="WKKH01000039">
    <property type="protein sequence ID" value="MRX78069.1"/>
    <property type="molecule type" value="Genomic_DNA"/>
</dbReference>
<reference evidence="3 4" key="1">
    <citation type="submission" date="2019-11" db="EMBL/GenBank/DDBJ databases">
        <title>Pedobacter petrophilus genome.</title>
        <authorList>
            <person name="Feldbauer M.J."/>
            <person name="Newman J.D."/>
        </authorList>
    </citation>
    <scope>NUCLEOTIDE SEQUENCE [LARGE SCALE GENOMIC DNA]</scope>
    <source>
        <strain evidence="3 4">LMG 29686</strain>
    </source>
</reference>
<dbReference type="CDD" id="cd02440">
    <property type="entry name" value="AdoMet_MTases"/>
    <property type="match status" value="1"/>
</dbReference>
<dbReference type="PANTHER" id="PTHR43542:SF1">
    <property type="entry name" value="METHYLTRANSFERASE"/>
    <property type="match status" value="1"/>
</dbReference>
<dbReference type="GO" id="GO:0052913">
    <property type="term" value="F:16S rRNA (guanine(966)-N(2))-methyltransferase activity"/>
    <property type="evidence" value="ECO:0007669"/>
    <property type="project" value="UniProtKB-EC"/>
</dbReference>
<accession>A0A7K0G4A9</accession>
<dbReference type="AlphaFoldDB" id="A0A7K0G4A9"/>
<dbReference type="PIRSF" id="PIRSF004553">
    <property type="entry name" value="CHP00095"/>
    <property type="match status" value="1"/>
</dbReference>
<dbReference type="OrthoDB" id="9803017at2"/>
<dbReference type="PROSITE" id="PS00092">
    <property type="entry name" value="N6_MTASE"/>
    <property type="match status" value="1"/>
</dbReference>
<protein>
    <submittedName>
        <fullName evidence="3">16S rRNA (Guanine(966)-N(2))-methyltransferase RsmD</fullName>
        <ecNumber evidence="3">2.1.1.171</ecNumber>
    </submittedName>
</protein>
<name>A0A7K0G4A9_9SPHI</name>
<dbReference type="SUPFAM" id="SSF53335">
    <property type="entry name" value="S-adenosyl-L-methionine-dependent methyltransferases"/>
    <property type="match status" value="1"/>
</dbReference>
<dbReference type="GO" id="GO:0003676">
    <property type="term" value="F:nucleic acid binding"/>
    <property type="evidence" value="ECO:0007669"/>
    <property type="project" value="InterPro"/>
</dbReference>
<dbReference type="RefSeq" id="WP_154282479.1">
    <property type="nucleotide sequence ID" value="NZ_JBHUJQ010000001.1"/>
</dbReference>
<dbReference type="InterPro" id="IPR004398">
    <property type="entry name" value="RNA_MeTrfase_RsmD"/>
</dbReference>
<dbReference type="InterPro" id="IPR029063">
    <property type="entry name" value="SAM-dependent_MTases_sf"/>
</dbReference>
<dbReference type="EC" id="2.1.1.171" evidence="3"/>
<dbReference type="Gene3D" id="3.40.50.150">
    <property type="entry name" value="Vaccinia Virus protein VP39"/>
    <property type="match status" value="1"/>
</dbReference>
<dbReference type="Proteomes" id="UP000487757">
    <property type="component" value="Unassembled WGS sequence"/>
</dbReference>
<dbReference type="NCBIfam" id="TIGR00095">
    <property type="entry name" value="16S rRNA (guanine(966)-N(2))-methyltransferase RsmD"/>
    <property type="match status" value="1"/>
</dbReference>
<gene>
    <name evidence="3" type="primary">rsmD</name>
    <name evidence="3" type="ORF">GJU39_18475</name>
</gene>
<sequence length="181" mass="20656">MRIIGGRLKGIRLQPPANLPVRPTTDMAKEALFNILNNKFDFESCSVLDLFCGTGNLTFEFASRNVEKVLAVDLDYGCVNWVKHTAQKFEFEQVEVRKGDVFKMLAQMTGTYDLIFADPPYNMPNIPQLPILVKERQLLKPDGLLVVEHQSHMKLNNQPGYTETRKYGNSSFSFFEYVEVA</sequence>
<keyword evidence="4" id="KW-1185">Reference proteome</keyword>
<evidence type="ECO:0000256" key="1">
    <source>
        <dbReference type="ARBA" id="ARBA00022603"/>
    </source>
</evidence>
<evidence type="ECO:0000256" key="2">
    <source>
        <dbReference type="ARBA" id="ARBA00022679"/>
    </source>
</evidence>
<evidence type="ECO:0000313" key="4">
    <source>
        <dbReference type="Proteomes" id="UP000487757"/>
    </source>
</evidence>
<evidence type="ECO:0000313" key="3">
    <source>
        <dbReference type="EMBL" id="MRX78069.1"/>
    </source>
</evidence>
<keyword evidence="2 3" id="KW-0808">Transferase</keyword>